<dbReference type="Gene3D" id="2.170.150.80">
    <property type="entry name" value="NAC domain"/>
    <property type="match status" value="1"/>
</dbReference>
<dbReference type="InterPro" id="IPR036093">
    <property type="entry name" value="NAC_dom_sf"/>
</dbReference>
<dbReference type="Pfam" id="PF02365">
    <property type="entry name" value="NAM"/>
    <property type="match status" value="1"/>
</dbReference>
<dbReference type="PANTHER" id="PTHR31744:SF210">
    <property type="entry name" value="NAC DOMAIN-CONTAINING PROTEIN 86-LIKE"/>
    <property type="match status" value="1"/>
</dbReference>
<evidence type="ECO:0000256" key="4">
    <source>
        <dbReference type="ARBA" id="ARBA00023242"/>
    </source>
</evidence>
<evidence type="ECO:0000313" key="6">
    <source>
        <dbReference type="EMBL" id="KAK4734050.1"/>
    </source>
</evidence>
<gene>
    <name evidence="6" type="ORF">R3W88_008311</name>
</gene>
<name>A0AAV9M7L3_9SOLN</name>
<organism evidence="6 7">
    <name type="scientific">Solanum pinnatisectum</name>
    <name type="common">tansyleaf nightshade</name>
    <dbReference type="NCBI Taxonomy" id="50273"/>
    <lineage>
        <taxon>Eukaryota</taxon>
        <taxon>Viridiplantae</taxon>
        <taxon>Streptophyta</taxon>
        <taxon>Embryophyta</taxon>
        <taxon>Tracheophyta</taxon>
        <taxon>Spermatophyta</taxon>
        <taxon>Magnoliopsida</taxon>
        <taxon>eudicotyledons</taxon>
        <taxon>Gunneridae</taxon>
        <taxon>Pentapetalae</taxon>
        <taxon>asterids</taxon>
        <taxon>lamiids</taxon>
        <taxon>Solanales</taxon>
        <taxon>Solanaceae</taxon>
        <taxon>Solanoideae</taxon>
        <taxon>Solaneae</taxon>
        <taxon>Solanum</taxon>
    </lineage>
</organism>
<keyword evidence="7" id="KW-1185">Reference proteome</keyword>
<proteinExistence type="predicted"/>
<keyword evidence="1" id="KW-0805">Transcription regulation</keyword>
<dbReference type="EMBL" id="JAWPEI010000002">
    <property type="protein sequence ID" value="KAK4734050.1"/>
    <property type="molecule type" value="Genomic_DNA"/>
</dbReference>
<sequence>MAKLPPGFRFHPTDVELIMYYLKRKIMGKKILFEAISELNIYKFSPSDLPDKCCYKSKDLEWYFFCPSERKYASGFRMNRTTETGFWKITGEKRRVLYDEKFVGSVKTLVFHQGKAPRGQRTDWVIHEYRFEDKDMADAGFSLDAYVLCKVFKKSGPGPKNGAQYGAPFKEEDWEDNETPVEHNQSSIPSLPLPDNETFSIVTQPYIHEMPAEPNSYGATSVPAMPDNLSCSVITTMVDPGNKSRWHLTEPGPSSAELYSKKMPQEEEDYMIQLFDNFIEDPAILFAGNEDNLGTNDMNVEVSSFINGNAMHNSLGNLDNYVELDQTTFDLSVFQGTDYSHDSIFFQDVPYLELNDLKIPLSHSAEAIETAPIMMGDFCVPHSSDVDMRQFCFGSNSSARSQQVAGQNQIHVLPEHHIQQVIGSDLVNSDAANVNQAYNASYTTDFSSHKQPESSRYTAQNLERGEQQREFFSCMFAHSASDSLCAGFSIHAKAEVILWVDGCTDDALLAVLVDSSTGLTCQSAVNKSDKEVCKYCYDFTTPFCVAISLAFFFVSRLKFVGQFLFGVDFSSTTFLLRQLQINFSV</sequence>
<dbReference type="SUPFAM" id="SSF101941">
    <property type="entry name" value="NAC domain"/>
    <property type="match status" value="1"/>
</dbReference>
<evidence type="ECO:0000256" key="3">
    <source>
        <dbReference type="ARBA" id="ARBA00023163"/>
    </source>
</evidence>
<dbReference type="Proteomes" id="UP001311915">
    <property type="component" value="Unassembled WGS sequence"/>
</dbReference>
<dbReference type="InterPro" id="IPR003441">
    <property type="entry name" value="NAC-dom"/>
</dbReference>
<dbReference type="AlphaFoldDB" id="A0AAV9M7L3"/>
<dbReference type="GO" id="GO:0003677">
    <property type="term" value="F:DNA binding"/>
    <property type="evidence" value="ECO:0007669"/>
    <property type="project" value="UniProtKB-KW"/>
</dbReference>
<feature type="domain" description="NAC" evidence="5">
    <location>
        <begin position="4"/>
        <end position="154"/>
    </location>
</feature>
<keyword evidence="4" id="KW-0539">Nucleus</keyword>
<evidence type="ECO:0000313" key="7">
    <source>
        <dbReference type="Proteomes" id="UP001311915"/>
    </source>
</evidence>
<dbReference type="PROSITE" id="PS51005">
    <property type="entry name" value="NAC"/>
    <property type="match status" value="1"/>
</dbReference>
<keyword evidence="2" id="KW-0238">DNA-binding</keyword>
<comment type="caution">
    <text evidence="6">The sequence shown here is derived from an EMBL/GenBank/DDBJ whole genome shotgun (WGS) entry which is preliminary data.</text>
</comment>
<keyword evidence="3" id="KW-0804">Transcription</keyword>
<evidence type="ECO:0000259" key="5">
    <source>
        <dbReference type="PROSITE" id="PS51005"/>
    </source>
</evidence>
<evidence type="ECO:0000256" key="1">
    <source>
        <dbReference type="ARBA" id="ARBA00023015"/>
    </source>
</evidence>
<dbReference type="GO" id="GO:0006355">
    <property type="term" value="P:regulation of DNA-templated transcription"/>
    <property type="evidence" value="ECO:0007669"/>
    <property type="project" value="InterPro"/>
</dbReference>
<dbReference type="PANTHER" id="PTHR31744">
    <property type="entry name" value="PROTEIN CUP-SHAPED COTYLEDON 2-RELATED"/>
    <property type="match status" value="1"/>
</dbReference>
<reference evidence="6 7" key="1">
    <citation type="submission" date="2023-10" db="EMBL/GenBank/DDBJ databases">
        <title>Genome-Wide Identification Analysis in wild type Solanum Pinnatisectum Reveals Some Genes Defensing Phytophthora Infestans.</title>
        <authorList>
            <person name="Sun C."/>
        </authorList>
    </citation>
    <scope>NUCLEOTIDE SEQUENCE [LARGE SCALE GENOMIC DNA]</scope>
    <source>
        <strain evidence="6">LQN</strain>
        <tissue evidence="6">Leaf</tissue>
    </source>
</reference>
<evidence type="ECO:0000256" key="2">
    <source>
        <dbReference type="ARBA" id="ARBA00023125"/>
    </source>
</evidence>
<accession>A0AAV9M7L3</accession>
<protein>
    <recommendedName>
        <fullName evidence="5">NAC domain-containing protein</fullName>
    </recommendedName>
</protein>